<dbReference type="AlphaFoldDB" id="A0A9N8MG24"/>
<evidence type="ECO:0000313" key="3">
    <source>
        <dbReference type="EMBL" id="CAD7808335.1"/>
    </source>
</evidence>
<dbReference type="Proteomes" id="UP000662618">
    <property type="component" value="Unassembled WGS sequence"/>
</dbReference>
<organism evidence="3 4">
    <name type="scientific">Chryseobacterium aquaeductus</name>
    <dbReference type="NCBI Taxonomy" id="2675056"/>
    <lineage>
        <taxon>Bacteria</taxon>
        <taxon>Pseudomonadati</taxon>
        <taxon>Bacteroidota</taxon>
        <taxon>Flavobacteriia</taxon>
        <taxon>Flavobacteriales</taxon>
        <taxon>Weeksellaceae</taxon>
        <taxon>Chryseobacterium group</taxon>
        <taxon>Chryseobacterium</taxon>
    </lineage>
</organism>
<dbReference type="InterPro" id="IPR049503">
    <property type="entry name" value="AbiJ_NTD4"/>
</dbReference>
<keyword evidence="4" id="KW-1185">Reference proteome</keyword>
<protein>
    <recommendedName>
        <fullName evidence="5">Abortive infection protein-like C-terminal domain-containing protein</fullName>
    </recommendedName>
</protein>
<feature type="domain" description="HEPN AbiJ-N-terminal" evidence="1">
    <location>
        <begin position="17"/>
        <end position="165"/>
    </location>
</feature>
<evidence type="ECO:0008006" key="5">
    <source>
        <dbReference type="Google" id="ProtNLM"/>
    </source>
</evidence>
<comment type="caution">
    <text evidence="3">The sequence shown here is derived from an EMBL/GenBank/DDBJ whole genome shotgun (WGS) entry which is preliminary data.</text>
</comment>
<evidence type="ECO:0000259" key="1">
    <source>
        <dbReference type="Pfam" id="PF18863"/>
    </source>
</evidence>
<gene>
    <name evidence="3" type="ORF">CHRY9390_01807</name>
</gene>
<dbReference type="InterPro" id="IPR054280">
    <property type="entry name" value="DUF7014"/>
</dbReference>
<evidence type="ECO:0000259" key="2">
    <source>
        <dbReference type="Pfam" id="PF22809"/>
    </source>
</evidence>
<name>A0A9N8MG24_9FLAO</name>
<proteinExistence type="predicted"/>
<dbReference type="EMBL" id="CAJIMS010000001">
    <property type="protein sequence ID" value="CAD7808335.1"/>
    <property type="molecule type" value="Genomic_DNA"/>
</dbReference>
<dbReference type="RefSeq" id="WP_162088173.1">
    <property type="nucleotide sequence ID" value="NZ_CAJIMS010000001.1"/>
</dbReference>
<dbReference type="Pfam" id="PF22809">
    <property type="entry name" value="DUF7014"/>
    <property type="match status" value="1"/>
</dbReference>
<dbReference type="NCBIfam" id="NF046078">
    <property type="entry name" value="STM4504_CBY0614"/>
    <property type="match status" value="1"/>
</dbReference>
<reference evidence="3" key="1">
    <citation type="submission" date="2020-12" db="EMBL/GenBank/DDBJ databases">
        <authorList>
            <person name="Rodrigo-Torres L."/>
            <person name="Arahal R. D."/>
            <person name="Lucena T."/>
        </authorList>
    </citation>
    <scope>NUCLEOTIDE SEQUENCE</scope>
    <source>
        <strain evidence="3">CECT 9390</strain>
    </source>
</reference>
<dbReference type="Pfam" id="PF18863">
    <property type="entry name" value="AbiJ_NTD4"/>
    <property type="match status" value="1"/>
</dbReference>
<sequence>MATFKTYSKETKGDPQSFIYDTLDSKVKNQINFIWKDFFEHKKFPLEISELTISQIFNIACREFGLDNLYSNGLFCPDEKNQLEKFIQENTDIEILLDIIHIIFTKIEFVDDWLKHNYFIDLYYTSKEAKNDLNTRFRENGIGYIFENSKILRVDNQFLHEETVSSTFNLINNVDYQNANEEYLKAHEHFKQKRNIECLNECLKAFETTMKIICYKNSWNYDKERDTSSTLINHLISNNFFKAYHESYLNSFKQILSANIPTIRNKNSGHGQGVEKKIIPDSLAKYMLYSTGAIINLIVETQNEYENLTLPLK</sequence>
<accession>A0A9N8MG24</accession>
<feature type="domain" description="DUF7014" evidence="2">
    <location>
        <begin position="172"/>
        <end position="299"/>
    </location>
</feature>
<evidence type="ECO:0000313" key="4">
    <source>
        <dbReference type="Proteomes" id="UP000662618"/>
    </source>
</evidence>